<evidence type="ECO:0000313" key="3">
    <source>
        <dbReference type="EMBL" id="KAF9449345.1"/>
    </source>
</evidence>
<dbReference type="OrthoDB" id="2751409at2759"/>
<feature type="region of interest" description="Disordered" evidence="1">
    <location>
        <begin position="497"/>
        <end position="537"/>
    </location>
</feature>
<keyword evidence="4" id="KW-1185">Reference proteome</keyword>
<protein>
    <recommendedName>
        <fullName evidence="2">F-box domain-containing protein</fullName>
    </recommendedName>
</protein>
<dbReference type="InterPro" id="IPR036047">
    <property type="entry name" value="F-box-like_dom_sf"/>
</dbReference>
<dbReference type="SUPFAM" id="SSF81383">
    <property type="entry name" value="F-box domain"/>
    <property type="match status" value="1"/>
</dbReference>
<reference evidence="3" key="1">
    <citation type="submission" date="2020-11" db="EMBL/GenBank/DDBJ databases">
        <authorList>
            <consortium name="DOE Joint Genome Institute"/>
            <person name="Ahrendt S."/>
            <person name="Riley R."/>
            <person name="Andreopoulos W."/>
            <person name="Labutti K."/>
            <person name="Pangilinan J."/>
            <person name="Ruiz-Duenas F.J."/>
            <person name="Barrasa J.M."/>
            <person name="Sanchez-Garcia M."/>
            <person name="Camarero S."/>
            <person name="Miyauchi S."/>
            <person name="Serrano A."/>
            <person name="Linde D."/>
            <person name="Babiker R."/>
            <person name="Drula E."/>
            <person name="Ayuso-Fernandez I."/>
            <person name="Pacheco R."/>
            <person name="Padilla G."/>
            <person name="Ferreira P."/>
            <person name="Barriuso J."/>
            <person name="Kellner H."/>
            <person name="Castanera R."/>
            <person name="Alfaro M."/>
            <person name="Ramirez L."/>
            <person name="Pisabarro A.G."/>
            <person name="Kuo A."/>
            <person name="Tritt A."/>
            <person name="Lipzen A."/>
            <person name="He G."/>
            <person name="Yan M."/>
            <person name="Ng V."/>
            <person name="Cullen D."/>
            <person name="Martin F."/>
            <person name="Rosso M.-N."/>
            <person name="Henrissat B."/>
            <person name="Hibbett D."/>
            <person name="Martinez A.T."/>
            <person name="Grigoriev I.V."/>
        </authorList>
    </citation>
    <scope>NUCLEOTIDE SEQUENCE</scope>
    <source>
        <strain evidence="3">MF-IS2</strain>
    </source>
</reference>
<evidence type="ECO:0000313" key="4">
    <source>
        <dbReference type="Proteomes" id="UP000807342"/>
    </source>
</evidence>
<gene>
    <name evidence="3" type="ORF">P691DRAFT_570429</name>
</gene>
<feature type="compositionally biased region" description="Basic and acidic residues" evidence="1">
    <location>
        <begin position="497"/>
        <end position="518"/>
    </location>
</feature>
<evidence type="ECO:0000256" key="1">
    <source>
        <dbReference type="SAM" id="MobiDB-lite"/>
    </source>
</evidence>
<dbReference type="Pfam" id="PF00646">
    <property type="entry name" value="F-box"/>
    <property type="match status" value="1"/>
</dbReference>
<dbReference type="SMART" id="SM00256">
    <property type="entry name" value="FBOX"/>
    <property type="match status" value="1"/>
</dbReference>
<dbReference type="CDD" id="cd09917">
    <property type="entry name" value="F-box_SF"/>
    <property type="match status" value="1"/>
</dbReference>
<dbReference type="Proteomes" id="UP000807342">
    <property type="component" value="Unassembled WGS sequence"/>
</dbReference>
<proteinExistence type="predicted"/>
<dbReference type="PROSITE" id="PS50181">
    <property type="entry name" value="FBOX"/>
    <property type="match status" value="1"/>
</dbReference>
<comment type="caution">
    <text evidence="3">The sequence shown here is derived from an EMBL/GenBank/DDBJ whole genome shotgun (WGS) entry which is preliminary data.</text>
</comment>
<feature type="domain" description="F-box" evidence="2">
    <location>
        <begin position="44"/>
        <end position="93"/>
    </location>
</feature>
<evidence type="ECO:0000259" key="2">
    <source>
        <dbReference type="PROSITE" id="PS50181"/>
    </source>
</evidence>
<name>A0A9P5XGX6_9AGAR</name>
<accession>A0A9P5XGX6</accession>
<dbReference type="EMBL" id="MU151133">
    <property type="protein sequence ID" value="KAF9449345.1"/>
    <property type="molecule type" value="Genomic_DNA"/>
</dbReference>
<dbReference type="AlphaFoldDB" id="A0A9P5XGX6"/>
<organism evidence="3 4">
    <name type="scientific">Macrolepiota fuliginosa MF-IS2</name>
    <dbReference type="NCBI Taxonomy" id="1400762"/>
    <lineage>
        <taxon>Eukaryota</taxon>
        <taxon>Fungi</taxon>
        <taxon>Dikarya</taxon>
        <taxon>Basidiomycota</taxon>
        <taxon>Agaricomycotina</taxon>
        <taxon>Agaricomycetes</taxon>
        <taxon>Agaricomycetidae</taxon>
        <taxon>Agaricales</taxon>
        <taxon>Agaricineae</taxon>
        <taxon>Agaricaceae</taxon>
        <taxon>Macrolepiota</taxon>
    </lineage>
</organism>
<dbReference type="InterPro" id="IPR001810">
    <property type="entry name" value="F-box_dom"/>
</dbReference>
<sequence>MSPEEKEGLEVQMMEQRTTLRLEEKRQAREMVNSSIAETTRPVKVTLLDLPLEILAHILVHLPFTSVVICQVVNRHLQVLISGSAKLQYYIHLGIYGMVDNPLCDLPVSERLNRLLMGQQRWEELDHDYYRTIDASIVTDRRQSQYSTTALSVLCGGGVLRQVQIPSEADQEAEWKERTVPFLITPGRSVFDQDLEILIIAQPRTVYTNAAQPHTVHEVQVQLNRLSTGEPHPDVQRAISFEIRDGFEELWATVECVGDNLVLVLRDNMEGPELDNQVYVYVYNWKTGEQKMAISAPPNSYRFPLFLAMHTFLLPNGTTGELEYWQIPQSSSETTSGQPFFILSLPPLFSGNVFRRIMARAGPRPTSGLHAMSKPFYTDPHHAIVCLSVVVGPVDWAQGAVHFVIFVHRNSLVGYLDTFSTLISSDERPTPVPYDDWGPSACRWFSESTDDYVMGWIGGTFGQKHVPRPNGAAPLLLLNFNPIDVAKALVSGKHISGEKARGEGDQGVDKDGGWRDVGENQGQQYTEKDKEVSSHQAGTLGVSSDLFTQGRAIGPSPSEPQLWTRAVIRGLDPLNDPHRCFESTVYSSLPYTVCSSQGGYGFEHLNLDEDYILGTQVNENWHHMKQLHVLHYG</sequence>